<feature type="non-terminal residue" evidence="4">
    <location>
        <position position="449"/>
    </location>
</feature>
<evidence type="ECO:0000256" key="3">
    <source>
        <dbReference type="PROSITE-ProRule" id="PRU00023"/>
    </source>
</evidence>
<feature type="repeat" description="ANK" evidence="3">
    <location>
        <begin position="403"/>
        <end position="432"/>
    </location>
</feature>
<dbReference type="OrthoDB" id="4188641at2759"/>
<dbReference type="PROSITE" id="PS50297">
    <property type="entry name" value="ANK_REP_REGION"/>
    <property type="match status" value="5"/>
</dbReference>
<dbReference type="EMBL" id="PDNA01000294">
    <property type="protein sequence ID" value="PGG98466.1"/>
    <property type="molecule type" value="Genomic_DNA"/>
</dbReference>
<dbReference type="SUPFAM" id="SSF48403">
    <property type="entry name" value="Ankyrin repeat"/>
    <property type="match status" value="1"/>
</dbReference>
<proteinExistence type="predicted"/>
<keyword evidence="2 3" id="KW-0040">ANK repeat</keyword>
<dbReference type="SMART" id="SM00248">
    <property type="entry name" value="ANK"/>
    <property type="match status" value="6"/>
</dbReference>
<dbReference type="Gene3D" id="1.25.40.20">
    <property type="entry name" value="Ankyrin repeat-containing domain"/>
    <property type="match status" value="2"/>
</dbReference>
<dbReference type="AlphaFoldDB" id="A0A2B7WPE2"/>
<feature type="repeat" description="ANK" evidence="3">
    <location>
        <begin position="284"/>
        <end position="316"/>
    </location>
</feature>
<dbReference type="STRING" id="1447883.A0A2B7WPE2"/>
<keyword evidence="1" id="KW-0677">Repeat</keyword>
<protein>
    <submittedName>
        <fullName evidence="4">Uncharacterized protein</fullName>
    </submittedName>
</protein>
<name>A0A2B7WPE2_POLH7</name>
<dbReference type="InterPro" id="IPR002110">
    <property type="entry name" value="Ankyrin_rpt"/>
</dbReference>
<accession>A0A2B7WPE2</accession>
<dbReference type="Proteomes" id="UP000224634">
    <property type="component" value="Unassembled WGS sequence"/>
</dbReference>
<feature type="repeat" description="ANK" evidence="3">
    <location>
        <begin position="369"/>
        <end position="398"/>
    </location>
</feature>
<reference evidence="4 5" key="1">
    <citation type="submission" date="2017-10" db="EMBL/GenBank/DDBJ databases">
        <title>Comparative genomics in systemic dimorphic fungi from Ajellomycetaceae.</title>
        <authorList>
            <person name="Munoz J.F."/>
            <person name="Mcewen J.G."/>
            <person name="Clay O.K."/>
            <person name="Cuomo C.A."/>
        </authorList>
    </citation>
    <scope>NUCLEOTIDE SEQUENCE [LARGE SCALE GENOMIC DNA]</scope>
    <source>
        <strain evidence="4 5">UAMH7299</strain>
    </source>
</reference>
<evidence type="ECO:0000256" key="2">
    <source>
        <dbReference type="ARBA" id="ARBA00023043"/>
    </source>
</evidence>
<evidence type="ECO:0000313" key="5">
    <source>
        <dbReference type="Proteomes" id="UP000224634"/>
    </source>
</evidence>
<feature type="repeat" description="ANK" evidence="3">
    <location>
        <begin position="317"/>
        <end position="349"/>
    </location>
</feature>
<comment type="caution">
    <text evidence="4">The sequence shown here is derived from an EMBL/GenBank/DDBJ whole genome shotgun (WGS) entry which is preliminary data.</text>
</comment>
<dbReference type="PANTHER" id="PTHR24171:SF10">
    <property type="entry name" value="ANKYRIN REPEAT DOMAIN-CONTAINING PROTEIN 29-LIKE"/>
    <property type="match status" value="1"/>
</dbReference>
<sequence length="449" mass="48958">MWAFHAKRPLSANELQHAIVINESQALPNTKDPVERNVILDSYKDLIIIDDEIVQPLHYSVKEFVMSYTFNNDNLALVQSLRDANEWLTVGCLLYLQRAPLYDGPKVDSNSLKNLLWHLPFIRYAASDQKLVAAFLQIRHLGPTNWSYSSAVHSTLFVADASIALYSTQLINVPWIREKYDSDSVPDCAVHRAAAAGDLDAVLELYSLDYGTDEPDELGVYPLYYACEGGCETIVTFFLAMKMEVNVCCGFYGNPLQVASFHGYKNIVQMLLDDGADPNIQGGYYETALQAASSRGHRQTVELLLGSNADINIVDGYHGTALQAAASRAHEDIVQMFFEHGADVNLQGGVPGSALTAASGAQHKSICSTALGWAAFRGSEDIVKMLLEKGADVDAYGDSFWGTPLQAAALGGDESIVMMLLERGADVNIQSGHDGCALQAASSEGYENI</sequence>
<evidence type="ECO:0000256" key="1">
    <source>
        <dbReference type="ARBA" id="ARBA00022737"/>
    </source>
</evidence>
<dbReference type="PROSITE" id="PS50088">
    <property type="entry name" value="ANK_REPEAT"/>
    <property type="match status" value="5"/>
</dbReference>
<gene>
    <name evidence="4" type="ORF">AJ80_09527</name>
</gene>
<dbReference type="InterPro" id="IPR036770">
    <property type="entry name" value="Ankyrin_rpt-contain_sf"/>
</dbReference>
<evidence type="ECO:0000313" key="4">
    <source>
        <dbReference type="EMBL" id="PGG98466.1"/>
    </source>
</evidence>
<organism evidence="4 5">
    <name type="scientific">Polytolypa hystricis (strain UAMH7299)</name>
    <dbReference type="NCBI Taxonomy" id="1447883"/>
    <lineage>
        <taxon>Eukaryota</taxon>
        <taxon>Fungi</taxon>
        <taxon>Dikarya</taxon>
        <taxon>Ascomycota</taxon>
        <taxon>Pezizomycotina</taxon>
        <taxon>Eurotiomycetes</taxon>
        <taxon>Eurotiomycetidae</taxon>
        <taxon>Onygenales</taxon>
        <taxon>Onygenales incertae sedis</taxon>
        <taxon>Polytolypa</taxon>
    </lineage>
</organism>
<dbReference type="Pfam" id="PF12796">
    <property type="entry name" value="Ank_2"/>
    <property type="match status" value="3"/>
</dbReference>
<keyword evidence="5" id="KW-1185">Reference proteome</keyword>
<dbReference type="PANTHER" id="PTHR24171">
    <property type="entry name" value="ANKYRIN REPEAT DOMAIN-CONTAINING PROTEIN 39-RELATED"/>
    <property type="match status" value="1"/>
</dbReference>
<feature type="repeat" description="ANK" evidence="3">
    <location>
        <begin position="254"/>
        <end position="283"/>
    </location>
</feature>